<feature type="coiled-coil region" evidence="3">
    <location>
        <begin position="106"/>
        <end position="163"/>
    </location>
</feature>
<feature type="signal peptide" evidence="5">
    <location>
        <begin position="1"/>
        <end position="30"/>
    </location>
</feature>
<evidence type="ECO:0000259" key="6">
    <source>
        <dbReference type="Pfam" id="PF25917"/>
    </source>
</evidence>
<dbReference type="Gene3D" id="2.40.30.170">
    <property type="match status" value="1"/>
</dbReference>
<feature type="compositionally biased region" description="Low complexity" evidence="4">
    <location>
        <begin position="391"/>
        <end position="428"/>
    </location>
</feature>
<dbReference type="GO" id="GO:0022857">
    <property type="term" value="F:transmembrane transporter activity"/>
    <property type="evidence" value="ECO:0007669"/>
    <property type="project" value="InterPro"/>
</dbReference>
<keyword evidence="10" id="KW-1185">Reference proteome</keyword>
<evidence type="ECO:0000256" key="5">
    <source>
        <dbReference type="SAM" id="SignalP"/>
    </source>
</evidence>
<dbReference type="GO" id="GO:0005886">
    <property type="term" value="C:plasma membrane"/>
    <property type="evidence" value="ECO:0007669"/>
    <property type="project" value="TreeGrafter"/>
</dbReference>
<dbReference type="Pfam" id="PF25944">
    <property type="entry name" value="Beta-barrel_RND"/>
    <property type="match status" value="1"/>
</dbReference>
<evidence type="ECO:0000256" key="2">
    <source>
        <dbReference type="ARBA" id="ARBA00009477"/>
    </source>
</evidence>
<evidence type="ECO:0000256" key="4">
    <source>
        <dbReference type="SAM" id="MobiDB-lite"/>
    </source>
</evidence>
<keyword evidence="3" id="KW-0175">Coiled coil</keyword>
<feature type="domain" description="Multidrug resistance protein MdtA-like barrel-sandwich hybrid" evidence="6">
    <location>
        <begin position="67"/>
        <end position="207"/>
    </location>
</feature>
<keyword evidence="5" id="KW-0732">Signal</keyword>
<evidence type="ECO:0000259" key="7">
    <source>
        <dbReference type="Pfam" id="PF25944"/>
    </source>
</evidence>
<dbReference type="GO" id="GO:0030313">
    <property type="term" value="C:cell envelope"/>
    <property type="evidence" value="ECO:0007669"/>
    <property type="project" value="UniProtKB-SubCell"/>
</dbReference>
<evidence type="ECO:0000259" key="8">
    <source>
        <dbReference type="Pfam" id="PF25967"/>
    </source>
</evidence>
<comment type="caution">
    <text evidence="9">The sequence shown here is derived from an EMBL/GenBank/DDBJ whole genome shotgun (WGS) entry which is preliminary data.</text>
</comment>
<dbReference type="InterPro" id="IPR058626">
    <property type="entry name" value="MdtA-like_b-barrel"/>
</dbReference>
<feature type="domain" description="Multidrug resistance protein MdtA-like beta-barrel" evidence="7">
    <location>
        <begin position="211"/>
        <end position="299"/>
    </location>
</feature>
<dbReference type="RefSeq" id="WP_155063094.1">
    <property type="nucleotide sequence ID" value="NZ_WMIF01000002.1"/>
</dbReference>
<evidence type="ECO:0000313" key="10">
    <source>
        <dbReference type="Proteomes" id="UP000442533"/>
    </source>
</evidence>
<comment type="similarity">
    <text evidence="2">Belongs to the membrane fusion protein (MFP) (TC 8.A.1) family.</text>
</comment>
<evidence type="ECO:0000256" key="1">
    <source>
        <dbReference type="ARBA" id="ARBA00004196"/>
    </source>
</evidence>
<evidence type="ECO:0000313" key="9">
    <source>
        <dbReference type="EMBL" id="MTH33528.1"/>
    </source>
</evidence>
<proteinExistence type="inferred from homology"/>
<dbReference type="PANTHER" id="PTHR30158">
    <property type="entry name" value="ACRA/E-RELATED COMPONENT OF DRUG EFFLUX TRANSPORTER"/>
    <property type="match status" value="1"/>
</dbReference>
<dbReference type="Pfam" id="PF25917">
    <property type="entry name" value="BSH_RND"/>
    <property type="match status" value="1"/>
</dbReference>
<evidence type="ECO:0000256" key="3">
    <source>
        <dbReference type="SAM" id="Coils"/>
    </source>
</evidence>
<dbReference type="Gene3D" id="1.10.287.470">
    <property type="entry name" value="Helix hairpin bin"/>
    <property type="match status" value="1"/>
</dbReference>
<dbReference type="OrthoDB" id="7811737at2"/>
<dbReference type="Gene3D" id="2.40.420.20">
    <property type="match status" value="1"/>
</dbReference>
<feature type="chain" id="PRO_5032916644" evidence="5">
    <location>
        <begin position="31"/>
        <end position="436"/>
    </location>
</feature>
<dbReference type="InterPro" id="IPR058627">
    <property type="entry name" value="MdtA-like_C"/>
</dbReference>
<dbReference type="SUPFAM" id="SSF111369">
    <property type="entry name" value="HlyD-like secretion proteins"/>
    <property type="match status" value="1"/>
</dbReference>
<name>A0A844H5D0_9RHOB</name>
<feature type="domain" description="Multidrug resistance protein MdtA-like C-terminal permuted SH3" evidence="8">
    <location>
        <begin position="303"/>
        <end position="363"/>
    </location>
</feature>
<dbReference type="InterPro" id="IPR058625">
    <property type="entry name" value="MdtA-like_BSH"/>
</dbReference>
<dbReference type="AlphaFoldDB" id="A0A844H5D0"/>
<reference evidence="9 10" key="1">
    <citation type="submission" date="2019-11" db="EMBL/GenBank/DDBJ databases">
        <authorList>
            <person name="Dong K."/>
        </authorList>
    </citation>
    <scope>NUCLEOTIDE SEQUENCE [LARGE SCALE GENOMIC DNA]</scope>
    <source>
        <strain evidence="9 10">JCM 17370</strain>
    </source>
</reference>
<feature type="region of interest" description="Disordered" evidence="4">
    <location>
        <begin position="391"/>
        <end position="436"/>
    </location>
</feature>
<dbReference type="Pfam" id="PF25967">
    <property type="entry name" value="RND-MFP_C"/>
    <property type="match status" value="1"/>
</dbReference>
<dbReference type="EMBL" id="WMIF01000002">
    <property type="protein sequence ID" value="MTH33528.1"/>
    <property type="molecule type" value="Genomic_DNA"/>
</dbReference>
<dbReference type="InterPro" id="IPR006143">
    <property type="entry name" value="RND_pump_MFP"/>
</dbReference>
<dbReference type="NCBIfam" id="TIGR01730">
    <property type="entry name" value="RND_mfp"/>
    <property type="match status" value="1"/>
</dbReference>
<organism evidence="9 10">
    <name type="scientific">Paracoccus limosus</name>
    <dbReference type="NCBI Taxonomy" id="913252"/>
    <lineage>
        <taxon>Bacteria</taxon>
        <taxon>Pseudomonadati</taxon>
        <taxon>Pseudomonadota</taxon>
        <taxon>Alphaproteobacteria</taxon>
        <taxon>Rhodobacterales</taxon>
        <taxon>Paracoccaceae</taxon>
        <taxon>Paracoccus</taxon>
    </lineage>
</organism>
<dbReference type="Proteomes" id="UP000442533">
    <property type="component" value="Unassembled WGS sequence"/>
</dbReference>
<gene>
    <name evidence="9" type="ORF">GL279_02820</name>
</gene>
<sequence>MGHGFRIWSGILPAALVIALAVALPGPSQAQSNRPSGPTSVGVITAAEADVPYTLTLPGRAIAYQQTAIRPQVGGEILEIAYDPGQPVKAGDLLFRIDPETLAAALAAAEASVAGAEASLTQAQNTVTRYRRLEGSGVSAVDRANAEVALKQAEAALAAAKAARDADQLALDRTRIVSPIDGMADVPRVSVGDLVTPSQSDALTTITQLDPIYVDVSQSSAQILRNRAKVNAGQLVRNGEVQTRLTLETGEEYQGTGQIVSPGIAVSPTTGTVPIRLRFDNPDRLILPGQFLRVEMTLGTTRAVLVPQRATQRGSDGTLTAFVARDGKAQQVKLTEQGSWHNNWVVTHGLTPGEALILDGLDRLRTGAEVTTVPVEIDAQGVVREVAADKAGAAPPASASGTTAQAAPGPAARDAAAETAASTARNPAQNPTTGQN</sequence>
<accession>A0A844H5D0</accession>
<comment type="subcellular location">
    <subcellularLocation>
        <location evidence="1">Cell envelope</location>
    </subcellularLocation>
</comment>
<dbReference type="GO" id="GO:0046677">
    <property type="term" value="P:response to antibiotic"/>
    <property type="evidence" value="ECO:0007669"/>
    <property type="project" value="TreeGrafter"/>
</dbReference>
<protein>
    <submittedName>
        <fullName evidence="9">Efflux RND transporter periplasmic adaptor subunit</fullName>
    </submittedName>
</protein>
<dbReference type="Gene3D" id="2.40.50.100">
    <property type="match status" value="1"/>
</dbReference>